<keyword evidence="1" id="KW-1185">Reference proteome</keyword>
<dbReference type="KEGG" id="foc:127749028"/>
<sequence length="229" mass="25993">MDLIKEYGGDSSVEDELLVRDLSLEEDINLDWLATLGARFKSSALIGERVSPLPQEQVVGTRNLQRLRGVVALEDHWVQIRSLQDHINLMPQILRMTLAQSKSPLILLVKRMLGRRSPQLTIPSRSQQLLCLPLSREVLEDLKDQKTSRKRNNHVPQTIRGCRVTFVERAVMVGHFVLPIVAIYFTRSVEIVGLRRLARSIGLTKRVHTAVAPSKAASRFMGRLYAVWT</sequence>
<reference evidence="2" key="1">
    <citation type="submission" date="2025-08" db="UniProtKB">
        <authorList>
            <consortium name="RefSeq"/>
        </authorList>
    </citation>
    <scope>IDENTIFICATION</scope>
    <source>
        <tissue evidence="2">Whole organism</tissue>
    </source>
</reference>
<gene>
    <name evidence="2" type="primary">LOC127749028</name>
</gene>
<evidence type="ECO:0000313" key="1">
    <source>
        <dbReference type="Proteomes" id="UP000504606"/>
    </source>
</evidence>
<dbReference type="GeneID" id="127749028"/>
<accession>A0A9C6WYK3</accession>
<evidence type="ECO:0000313" key="2">
    <source>
        <dbReference type="RefSeq" id="XP_052121413.1"/>
    </source>
</evidence>
<protein>
    <submittedName>
        <fullName evidence="2">Uncharacterized protein LOC127749028</fullName>
    </submittedName>
</protein>
<dbReference type="Proteomes" id="UP000504606">
    <property type="component" value="Unplaced"/>
</dbReference>
<name>A0A9C6WYK3_FRAOC</name>
<organism evidence="1 2">
    <name type="scientific">Frankliniella occidentalis</name>
    <name type="common">Western flower thrips</name>
    <name type="synonym">Euthrips occidentalis</name>
    <dbReference type="NCBI Taxonomy" id="133901"/>
    <lineage>
        <taxon>Eukaryota</taxon>
        <taxon>Metazoa</taxon>
        <taxon>Ecdysozoa</taxon>
        <taxon>Arthropoda</taxon>
        <taxon>Hexapoda</taxon>
        <taxon>Insecta</taxon>
        <taxon>Pterygota</taxon>
        <taxon>Neoptera</taxon>
        <taxon>Paraneoptera</taxon>
        <taxon>Thysanoptera</taxon>
        <taxon>Terebrantia</taxon>
        <taxon>Thripoidea</taxon>
        <taxon>Thripidae</taxon>
        <taxon>Frankliniella</taxon>
    </lineage>
</organism>
<dbReference type="AlphaFoldDB" id="A0A9C6WYK3"/>
<dbReference type="RefSeq" id="XP_052121413.1">
    <property type="nucleotide sequence ID" value="XM_052265453.1"/>
</dbReference>
<proteinExistence type="predicted"/>